<proteinExistence type="predicted"/>
<dbReference type="InterPro" id="IPR003788">
    <property type="entry name" value="NDUFAF7"/>
</dbReference>
<dbReference type="PANTHER" id="PTHR12049:SF7">
    <property type="entry name" value="PROTEIN ARGININE METHYLTRANSFERASE NDUFAF7, MITOCHONDRIAL"/>
    <property type="match status" value="1"/>
</dbReference>
<dbReference type="InterPro" id="IPR029063">
    <property type="entry name" value="SAM-dependent_MTases_sf"/>
</dbReference>
<dbReference type="GO" id="GO:0008168">
    <property type="term" value="F:methyltransferase activity"/>
    <property type="evidence" value="ECO:0007669"/>
    <property type="project" value="UniProtKB-KW"/>
</dbReference>
<dbReference type="Pfam" id="PF02636">
    <property type="entry name" value="Methyltransf_28"/>
    <property type="match status" value="1"/>
</dbReference>
<sequence>MENGGTSGWSEGPAPGAEGVRGAGAGGVLRWREAARRALYGPEGFYRRPGPGAGAGAHFRTSVHVSPLFAAAVAELVRRVALALGRPAELDVVDVGAGRGELLTGVLAAYEGPGRLRAYAVEVGPRPAGLDERITWLPESPAGVRGLLFANEWLDNVPVEVAETDGSGVARYVEVAADGSERLGAEVGGADAEWLRRWWPLAGGPPGGRAEIGAPRDAAWSAAVATMTAGLALTADYAHTRAARPPYGTLTGFRDGREVPPVPDGSCDVTAHVALDAVAAAPEREGRGGRPVLLSQREALRGLGLDGSRPPLALASTDPAGYLRRLAAAGQAAELLDPAGLGGFTWLAHHVGIAPVLP</sequence>
<dbReference type="Proteomes" id="UP001500443">
    <property type="component" value="Unassembled WGS sequence"/>
</dbReference>
<evidence type="ECO:0000256" key="3">
    <source>
        <dbReference type="SAM" id="MobiDB-lite"/>
    </source>
</evidence>
<dbReference type="InterPro" id="IPR038375">
    <property type="entry name" value="NDUFAF7_sf"/>
</dbReference>
<protein>
    <submittedName>
        <fullName evidence="4">SAM-dependent methyltransferase</fullName>
    </submittedName>
</protein>
<dbReference type="Gene3D" id="3.40.50.12710">
    <property type="match status" value="1"/>
</dbReference>
<evidence type="ECO:0000256" key="1">
    <source>
        <dbReference type="ARBA" id="ARBA00022603"/>
    </source>
</evidence>
<gene>
    <name evidence="4" type="ORF">GCM10009802_18600</name>
</gene>
<name>A0ABP5JIT8_9ACTN</name>
<evidence type="ECO:0000313" key="4">
    <source>
        <dbReference type="EMBL" id="GAA2117521.1"/>
    </source>
</evidence>
<dbReference type="SUPFAM" id="SSF53335">
    <property type="entry name" value="S-adenosyl-L-methionine-dependent methyltransferases"/>
    <property type="match status" value="1"/>
</dbReference>
<keyword evidence="1 4" id="KW-0489">Methyltransferase</keyword>
<keyword evidence="5" id="KW-1185">Reference proteome</keyword>
<comment type="caution">
    <text evidence="4">The sequence shown here is derived from an EMBL/GenBank/DDBJ whole genome shotgun (WGS) entry which is preliminary data.</text>
</comment>
<dbReference type="RefSeq" id="WP_425582318.1">
    <property type="nucleotide sequence ID" value="NZ_BAAAPF010000037.1"/>
</dbReference>
<dbReference type="GO" id="GO:0032259">
    <property type="term" value="P:methylation"/>
    <property type="evidence" value="ECO:0007669"/>
    <property type="project" value="UniProtKB-KW"/>
</dbReference>
<evidence type="ECO:0000256" key="2">
    <source>
        <dbReference type="ARBA" id="ARBA00022679"/>
    </source>
</evidence>
<reference evidence="5" key="1">
    <citation type="journal article" date="2019" name="Int. J. Syst. Evol. Microbiol.">
        <title>The Global Catalogue of Microorganisms (GCM) 10K type strain sequencing project: providing services to taxonomists for standard genome sequencing and annotation.</title>
        <authorList>
            <consortium name="The Broad Institute Genomics Platform"/>
            <consortium name="The Broad Institute Genome Sequencing Center for Infectious Disease"/>
            <person name="Wu L."/>
            <person name="Ma J."/>
        </authorList>
    </citation>
    <scope>NUCLEOTIDE SEQUENCE [LARGE SCALE GENOMIC DNA]</scope>
    <source>
        <strain evidence="5">JCM 15481</strain>
    </source>
</reference>
<dbReference type="PANTHER" id="PTHR12049">
    <property type="entry name" value="PROTEIN ARGININE METHYLTRANSFERASE NDUFAF7, MITOCHONDRIAL"/>
    <property type="match status" value="1"/>
</dbReference>
<accession>A0ABP5JIT8</accession>
<evidence type="ECO:0000313" key="5">
    <source>
        <dbReference type="Proteomes" id="UP001500443"/>
    </source>
</evidence>
<keyword evidence="2" id="KW-0808">Transferase</keyword>
<feature type="region of interest" description="Disordered" evidence="3">
    <location>
        <begin position="1"/>
        <end position="21"/>
    </location>
</feature>
<dbReference type="EMBL" id="BAAAPF010000037">
    <property type="protein sequence ID" value="GAA2117521.1"/>
    <property type="molecule type" value="Genomic_DNA"/>
</dbReference>
<organism evidence="4 5">
    <name type="scientific">Streptomyces synnematoformans</name>
    <dbReference type="NCBI Taxonomy" id="415721"/>
    <lineage>
        <taxon>Bacteria</taxon>
        <taxon>Bacillati</taxon>
        <taxon>Actinomycetota</taxon>
        <taxon>Actinomycetes</taxon>
        <taxon>Kitasatosporales</taxon>
        <taxon>Streptomycetaceae</taxon>
        <taxon>Streptomyces</taxon>
    </lineage>
</organism>